<gene>
    <name evidence="10" type="ORF">CLV42_108118</name>
</gene>
<name>A0A2P8G2J6_9BACT</name>
<evidence type="ECO:0000256" key="7">
    <source>
        <dbReference type="ARBA" id="ARBA00048670"/>
    </source>
</evidence>
<dbReference type="PROSITE" id="PS51671">
    <property type="entry name" value="ACT"/>
    <property type="match status" value="1"/>
</dbReference>
<protein>
    <recommendedName>
        <fullName evidence="8">Acetolactate synthase small subunit</fullName>
        <shortName evidence="8">AHAS</shortName>
        <shortName evidence="8">ALS</shortName>
        <ecNumber evidence="8">2.2.1.6</ecNumber>
    </recommendedName>
    <alternativeName>
        <fullName evidence="8">Acetohydroxy-acid synthase small subunit</fullName>
    </alternativeName>
</protein>
<dbReference type="PANTHER" id="PTHR30239:SF0">
    <property type="entry name" value="ACETOLACTATE SYNTHASE SMALL SUBUNIT 1, CHLOROPLASTIC"/>
    <property type="match status" value="1"/>
</dbReference>
<dbReference type="InterPro" id="IPR002912">
    <property type="entry name" value="ACT_dom"/>
</dbReference>
<dbReference type="InterPro" id="IPR045865">
    <property type="entry name" value="ACT-like_dom_sf"/>
</dbReference>
<dbReference type="Gene3D" id="3.30.70.1150">
    <property type="entry name" value="ACT-like. Chain A, domain 2"/>
    <property type="match status" value="1"/>
</dbReference>
<dbReference type="InterPro" id="IPR027271">
    <property type="entry name" value="Acetolactate_synth/TF_NikR_C"/>
</dbReference>
<dbReference type="SUPFAM" id="SSF55021">
    <property type="entry name" value="ACT-like"/>
    <property type="match status" value="2"/>
</dbReference>
<evidence type="ECO:0000313" key="10">
    <source>
        <dbReference type="EMBL" id="PSL28199.1"/>
    </source>
</evidence>
<comment type="subunit">
    <text evidence="4 8">Dimer of large and small chains.</text>
</comment>
<keyword evidence="6 8" id="KW-0100">Branched-chain amino acid biosynthesis</keyword>
<dbReference type="InterPro" id="IPR004789">
    <property type="entry name" value="Acetalactate_synth_ssu"/>
</dbReference>
<dbReference type="InterPro" id="IPR019455">
    <property type="entry name" value="Acetolactate_synth_ssu_C"/>
</dbReference>
<evidence type="ECO:0000256" key="2">
    <source>
        <dbReference type="ARBA" id="ARBA00005025"/>
    </source>
</evidence>
<evidence type="ECO:0000256" key="4">
    <source>
        <dbReference type="ARBA" id="ARBA00011744"/>
    </source>
</evidence>
<evidence type="ECO:0000313" key="11">
    <source>
        <dbReference type="Proteomes" id="UP000240978"/>
    </source>
</evidence>
<organism evidence="10 11">
    <name type="scientific">Chitinophaga ginsengisoli</name>
    <dbReference type="NCBI Taxonomy" id="363837"/>
    <lineage>
        <taxon>Bacteria</taxon>
        <taxon>Pseudomonadati</taxon>
        <taxon>Bacteroidota</taxon>
        <taxon>Chitinophagia</taxon>
        <taxon>Chitinophagales</taxon>
        <taxon>Chitinophagaceae</taxon>
        <taxon>Chitinophaga</taxon>
    </lineage>
</organism>
<comment type="similarity">
    <text evidence="3 8">Belongs to the acetolactate synthase small subunit family.</text>
</comment>
<keyword evidence="11" id="KW-1185">Reference proteome</keyword>
<dbReference type="PANTHER" id="PTHR30239">
    <property type="entry name" value="ACETOLACTATE SYNTHASE SMALL SUBUNIT"/>
    <property type="match status" value="1"/>
</dbReference>
<dbReference type="Pfam" id="PF22629">
    <property type="entry name" value="ACT_AHAS_ss"/>
    <property type="match status" value="1"/>
</dbReference>
<dbReference type="InterPro" id="IPR039557">
    <property type="entry name" value="AHAS_ACT"/>
</dbReference>
<feature type="domain" description="ACT" evidence="9">
    <location>
        <begin position="12"/>
        <end position="86"/>
    </location>
</feature>
<dbReference type="RefSeq" id="WP_106603668.1">
    <property type="nucleotide sequence ID" value="NZ_PYGK01000008.1"/>
</dbReference>
<dbReference type="UniPathway" id="UPA00047">
    <property type="reaction ID" value="UER00055"/>
</dbReference>
<evidence type="ECO:0000256" key="5">
    <source>
        <dbReference type="ARBA" id="ARBA00022605"/>
    </source>
</evidence>
<comment type="pathway">
    <text evidence="1 8">Amino-acid biosynthesis; L-isoleucine biosynthesis; L-isoleucine from 2-oxobutanoate: step 1/4.</text>
</comment>
<dbReference type="UniPathway" id="UPA00049">
    <property type="reaction ID" value="UER00059"/>
</dbReference>
<comment type="pathway">
    <text evidence="2 8">Amino-acid biosynthesis; L-valine biosynthesis; L-valine from pyruvate: step 1/4.</text>
</comment>
<reference evidence="10 11" key="1">
    <citation type="submission" date="2018-03" db="EMBL/GenBank/DDBJ databases">
        <title>Genomic Encyclopedia of Archaeal and Bacterial Type Strains, Phase II (KMG-II): from individual species to whole genera.</title>
        <authorList>
            <person name="Goeker M."/>
        </authorList>
    </citation>
    <scope>NUCLEOTIDE SEQUENCE [LARGE SCALE GENOMIC DNA]</scope>
    <source>
        <strain evidence="10 11">DSM 18107</strain>
    </source>
</reference>
<evidence type="ECO:0000259" key="9">
    <source>
        <dbReference type="PROSITE" id="PS51671"/>
    </source>
</evidence>
<dbReference type="EMBL" id="PYGK01000008">
    <property type="protein sequence ID" value="PSL28199.1"/>
    <property type="molecule type" value="Genomic_DNA"/>
</dbReference>
<evidence type="ECO:0000256" key="3">
    <source>
        <dbReference type="ARBA" id="ARBA00006341"/>
    </source>
</evidence>
<dbReference type="OrthoDB" id="1523722at2"/>
<evidence type="ECO:0000256" key="6">
    <source>
        <dbReference type="ARBA" id="ARBA00023304"/>
    </source>
</evidence>
<dbReference type="GO" id="GO:0009097">
    <property type="term" value="P:isoleucine biosynthetic process"/>
    <property type="evidence" value="ECO:0007669"/>
    <property type="project" value="UniProtKB-UniRule"/>
</dbReference>
<dbReference type="CDD" id="cd04878">
    <property type="entry name" value="ACT_AHAS"/>
    <property type="match status" value="1"/>
</dbReference>
<evidence type="ECO:0000256" key="1">
    <source>
        <dbReference type="ARBA" id="ARBA00004974"/>
    </source>
</evidence>
<dbReference type="GO" id="GO:0003984">
    <property type="term" value="F:acetolactate synthase activity"/>
    <property type="evidence" value="ECO:0007669"/>
    <property type="project" value="UniProtKB-UniRule"/>
</dbReference>
<comment type="function">
    <text evidence="8">Catalyzes the conversion of 2 pyruvate molecules into acetolactate in the first common step of the biosynthetic pathway of the branched-amino acids such as leucine, isoleucine, and valine.</text>
</comment>
<dbReference type="EC" id="2.2.1.6" evidence="8"/>
<dbReference type="Pfam" id="PF10369">
    <property type="entry name" value="ALS_ss_C"/>
    <property type="match status" value="1"/>
</dbReference>
<dbReference type="AlphaFoldDB" id="A0A2P8G2J6"/>
<accession>A0A2P8G2J6</accession>
<dbReference type="Proteomes" id="UP000240978">
    <property type="component" value="Unassembled WGS sequence"/>
</dbReference>
<evidence type="ECO:0000256" key="8">
    <source>
        <dbReference type="RuleBase" id="RU368092"/>
    </source>
</evidence>
<dbReference type="NCBIfam" id="TIGR00119">
    <property type="entry name" value="acolac_sm"/>
    <property type="match status" value="1"/>
</dbReference>
<dbReference type="GO" id="GO:1990610">
    <property type="term" value="F:acetolactate synthase regulator activity"/>
    <property type="evidence" value="ECO:0007669"/>
    <property type="project" value="UniProtKB-UniRule"/>
</dbReference>
<dbReference type="GO" id="GO:0009099">
    <property type="term" value="P:L-valine biosynthetic process"/>
    <property type="evidence" value="ECO:0007669"/>
    <property type="project" value="UniProtKB-UniRule"/>
</dbReference>
<comment type="catalytic activity">
    <reaction evidence="7 8">
        <text>2 pyruvate + H(+) = (2S)-2-acetolactate + CO2</text>
        <dbReference type="Rhea" id="RHEA:25249"/>
        <dbReference type="ChEBI" id="CHEBI:15361"/>
        <dbReference type="ChEBI" id="CHEBI:15378"/>
        <dbReference type="ChEBI" id="CHEBI:16526"/>
        <dbReference type="ChEBI" id="CHEBI:58476"/>
        <dbReference type="EC" id="2.2.1.6"/>
    </reaction>
</comment>
<dbReference type="InterPro" id="IPR054480">
    <property type="entry name" value="AHAS_small-like_ACT"/>
</dbReference>
<keyword evidence="5 8" id="KW-0028">Amino-acid biosynthesis</keyword>
<sequence length="181" mass="21097">MIKQDSPRKEYNLTIYTENNVGLLSRICLIFTRRQINVESLNASPSEVEGIHRFNILIYETVQGMSKLARHLEKLTEVLKVYYHTNENVIWQELAMYKVATNVIEEHVDVERLLRRYGARTVAIRKEYTVFEVSGQRGETDELTSVLQPYGLIEFVRSARLAIIKDSEGFNRKLREFDGIV</sequence>
<dbReference type="Gene3D" id="3.30.70.260">
    <property type="match status" value="1"/>
</dbReference>
<keyword evidence="8" id="KW-0808">Transferase</keyword>
<dbReference type="GO" id="GO:0005829">
    <property type="term" value="C:cytosol"/>
    <property type="evidence" value="ECO:0007669"/>
    <property type="project" value="TreeGrafter"/>
</dbReference>
<proteinExistence type="inferred from homology"/>
<comment type="caution">
    <text evidence="10">The sequence shown here is derived from an EMBL/GenBank/DDBJ whole genome shotgun (WGS) entry which is preliminary data.</text>
</comment>